<evidence type="ECO:0000313" key="3">
    <source>
        <dbReference type="Proteomes" id="UP001620645"/>
    </source>
</evidence>
<comment type="caution">
    <text evidence="2">The sequence shown here is derived from an EMBL/GenBank/DDBJ whole genome shotgun (WGS) entry which is preliminary data.</text>
</comment>
<proteinExistence type="predicted"/>
<dbReference type="Proteomes" id="UP001620645">
    <property type="component" value="Unassembled WGS sequence"/>
</dbReference>
<keyword evidence="3" id="KW-1185">Reference proteome</keyword>
<dbReference type="EMBL" id="JBICCN010000143">
    <property type="protein sequence ID" value="KAL3089974.1"/>
    <property type="molecule type" value="Genomic_DNA"/>
</dbReference>
<evidence type="ECO:0000256" key="1">
    <source>
        <dbReference type="SAM" id="Phobius"/>
    </source>
</evidence>
<keyword evidence="1" id="KW-0472">Membrane</keyword>
<keyword evidence="1" id="KW-1133">Transmembrane helix</keyword>
<accession>A0ABD2JH74</accession>
<evidence type="ECO:0000313" key="2">
    <source>
        <dbReference type="EMBL" id="KAL3089974.1"/>
    </source>
</evidence>
<organism evidence="2 3">
    <name type="scientific">Heterodera schachtii</name>
    <name type="common">Sugarbeet cyst nematode worm</name>
    <name type="synonym">Tylenchus schachtii</name>
    <dbReference type="NCBI Taxonomy" id="97005"/>
    <lineage>
        <taxon>Eukaryota</taxon>
        <taxon>Metazoa</taxon>
        <taxon>Ecdysozoa</taxon>
        <taxon>Nematoda</taxon>
        <taxon>Chromadorea</taxon>
        <taxon>Rhabditida</taxon>
        <taxon>Tylenchina</taxon>
        <taxon>Tylenchomorpha</taxon>
        <taxon>Tylenchoidea</taxon>
        <taxon>Heteroderidae</taxon>
        <taxon>Heteroderinae</taxon>
        <taxon>Heterodera</taxon>
    </lineage>
</organism>
<reference evidence="2 3" key="1">
    <citation type="submission" date="2024-10" db="EMBL/GenBank/DDBJ databases">
        <authorList>
            <person name="Kim D."/>
        </authorList>
    </citation>
    <scope>NUCLEOTIDE SEQUENCE [LARGE SCALE GENOMIC DNA]</scope>
    <source>
        <strain evidence="2">Taebaek</strain>
    </source>
</reference>
<feature type="transmembrane region" description="Helical" evidence="1">
    <location>
        <begin position="15"/>
        <end position="36"/>
    </location>
</feature>
<keyword evidence="1" id="KW-0812">Transmembrane</keyword>
<name>A0ABD2JH74_HETSC</name>
<dbReference type="AlphaFoldDB" id="A0ABD2JH74"/>
<gene>
    <name evidence="2" type="ORF">niasHS_006426</name>
</gene>
<protein>
    <submittedName>
        <fullName evidence="2">Uncharacterized protein</fullName>
    </submittedName>
</protein>
<sequence length="67" mass="7856">MSVTECFPTGAFRSFLSSSLLSSLFRLLCSLPRVFLWMDVEKVSQRRYKMCVCLISFFLFRFLNDGK</sequence>